<keyword evidence="2" id="KW-1185">Reference proteome</keyword>
<sequence length="364" mass="41143">MGTDTLIKWEINEARCKPDVVFVQLLNWEYEQIAETEAESTSAVLFNNSSPEGVYHVRISWDIYFNVRDSYVHALGLENVNDGWYRPTLNLYASNTSIHLLWETIDQQIDFYTVIILEQGVIKKISHFDPQITSMTINHTNPCTMYEFSVGAKSDVSNQFFDLGHIRYDGGVPAIPNVTYLGGAQVQVRWTTNPYCTPDFIHVHFREPEGIGLMGIAPGTNETTVLTGVKQCTPYAIQLGFSYTNGKEYLSETVNMTFLSDGTFHNAPKLSLDQNGSLLVQWLVRLECVVNHTIVMVETNGRPAKAYTVVGDQSLIRLDDLEHCAFHTVYVTTQYENGLVERTHSSEINTFMSKQANITTNRSK</sequence>
<proteinExistence type="predicted"/>
<comment type="caution">
    <text evidence="1">The sequence shown here is derived from an EMBL/GenBank/DDBJ whole genome shotgun (WGS) entry which is preliminary data.</text>
</comment>
<gene>
    <name evidence="1" type="ORF">P879_03950</name>
</gene>
<dbReference type="OrthoDB" id="261433at2759"/>
<dbReference type="EMBL" id="JTDF01006664">
    <property type="protein sequence ID" value="KAF8565482.1"/>
    <property type="molecule type" value="Genomic_DNA"/>
</dbReference>
<evidence type="ECO:0008006" key="3">
    <source>
        <dbReference type="Google" id="ProtNLM"/>
    </source>
</evidence>
<dbReference type="AlphaFoldDB" id="A0A8T0DDI9"/>
<accession>A0A8T0DDI9</accession>
<dbReference type="Proteomes" id="UP000699462">
    <property type="component" value="Unassembled WGS sequence"/>
</dbReference>
<evidence type="ECO:0000313" key="2">
    <source>
        <dbReference type="Proteomes" id="UP000699462"/>
    </source>
</evidence>
<protein>
    <recommendedName>
        <fullName evidence="3">Fibronectin type-III domain-containing protein</fullName>
    </recommendedName>
</protein>
<dbReference type="SUPFAM" id="SSF49265">
    <property type="entry name" value="Fibronectin type III"/>
    <property type="match status" value="2"/>
</dbReference>
<organism evidence="1 2">
    <name type="scientific">Paragonimus westermani</name>
    <dbReference type="NCBI Taxonomy" id="34504"/>
    <lineage>
        <taxon>Eukaryota</taxon>
        <taxon>Metazoa</taxon>
        <taxon>Spiralia</taxon>
        <taxon>Lophotrochozoa</taxon>
        <taxon>Platyhelminthes</taxon>
        <taxon>Trematoda</taxon>
        <taxon>Digenea</taxon>
        <taxon>Plagiorchiida</taxon>
        <taxon>Troglotremata</taxon>
        <taxon>Troglotrematidae</taxon>
        <taxon>Paragonimus</taxon>
    </lineage>
</organism>
<dbReference type="InterPro" id="IPR036116">
    <property type="entry name" value="FN3_sf"/>
</dbReference>
<name>A0A8T0DDI9_9TREM</name>
<evidence type="ECO:0000313" key="1">
    <source>
        <dbReference type="EMBL" id="KAF8565482.1"/>
    </source>
</evidence>
<reference evidence="1 2" key="1">
    <citation type="submission" date="2019-07" db="EMBL/GenBank/DDBJ databases">
        <title>Annotation for the trematode Paragonimus westermani.</title>
        <authorList>
            <person name="Choi Y.-J."/>
        </authorList>
    </citation>
    <scope>NUCLEOTIDE SEQUENCE [LARGE SCALE GENOMIC DNA]</scope>
    <source>
        <strain evidence="1">180907_Pwestermani</strain>
    </source>
</reference>